<accession>A0A645FKF4</accession>
<dbReference type="AlphaFoldDB" id="A0A645FKF4"/>
<evidence type="ECO:0000313" key="1">
    <source>
        <dbReference type="EMBL" id="MPN14146.1"/>
    </source>
</evidence>
<name>A0A645FKF4_9ZZZZ</name>
<dbReference type="EMBL" id="VSSQ01060739">
    <property type="protein sequence ID" value="MPN14146.1"/>
    <property type="molecule type" value="Genomic_DNA"/>
</dbReference>
<sequence length="133" mass="16210">MKKLVTIIFIILVFLPMFFYLNPFSWIKRFPRYESSQKTSNLLYDLNIKYNLKMEIGDVNDTLWYFRDLKNDKISKLENFELLLDKDSLKNTDLETVKKYVNEFSSNFEYRNYFDSIQVAINYDSIIYKTKMR</sequence>
<comment type="caution">
    <text evidence="1">The sequence shown here is derived from an EMBL/GenBank/DDBJ whole genome shotgun (WGS) entry which is preliminary data.</text>
</comment>
<gene>
    <name evidence="1" type="ORF">SDC9_161472</name>
</gene>
<organism evidence="1">
    <name type="scientific">bioreactor metagenome</name>
    <dbReference type="NCBI Taxonomy" id="1076179"/>
    <lineage>
        <taxon>unclassified sequences</taxon>
        <taxon>metagenomes</taxon>
        <taxon>ecological metagenomes</taxon>
    </lineage>
</organism>
<reference evidence="1" key="1">
    <citation type="submission" date="2019-08" db="EMBL/GenBank/DDBJ databases">
        <authorList>
            <person name="Kucharzyk K."/>
            <person name="Murdoch R.W."/>
            <person name="Higgins S."/>
            <person name="Loffler F."/>
        </authorList>
    </citation>
    <scope>NUCLEOTIDE SEQUENCE</scope>
</reference>
<proteinExistence type="predicted"/>
<protein>
    <submittedName>
        <fullName evidence="1">Uncharacterized protein</fullName>
    </submittedName>
</protein>